<dbReference type="Gene3D" id="2.40.70.10">
    <property type="entry name" value="Acid Proteases"/>
    <property type="match status" value="1"/>
</dbReference>
<dbReference type="GO" id="GO:0006508">
    <property type="term" value="P:proteolysis"/>
    <property type="evidence" value="ECO:0007669"/>
    <property type="project" value="UniProtKB-KW"/>
</dbReference>
<dbReference type="OrthoDB" id="1047367at2759"/>
<keyword evidence="2" id="KW-0645">Protease</keyword>
<dbReference type="Proteomes" id="UP000886520">
    <property type="component" value="Chromosome 10"/>
</dbReference>
<dbReference type="InterPro" id="IPR000626">
    <property type="entry name" value="Ubiquitin-like_dom"/>
</dbReference>
<dbReference type="InterPro" id="IPR029071">
    <property type="entry name" value="Ubiquitin-like_domsf"/>
</dbReference>
<dbReference type="Gene3D" id="3.10.20.90">
    <property type="entry name" value="Phosphatidylinositol 3-kinase Catalytic Subunit, Chain A, domain 1"/>
    <property type="match status" value="1"/>
</dbReference>
<feature type="domain" description="Ubiquitin-like" evidence="5">
    <location>
        <begin position="1"/>
        <end position="65"/>
    </location>
</feature>
<dbReference type="CDD" id="cd17039">
    <property type="entry name" value="Ubl_ubiquitin_like"/>
    <property type="match status" value="1"/>
</dbReference>
<proteinExistence type="inferred from homology"/>
<dbReference type="PANTHER" id="PTHR12917:SF1">
    <property type="entry name" value="AT13091P"/>
    <property type="match status" value="1"/>
</dbReference>
<comment type="similarity">
    <text evidence="1">Belongs to the DDI1 family.</text>
</comment>
<protein>
    <recommendedName>
        <fullName evidence="5">Ubiquitin-like domain-containing protein</fullName>
    </recommendedName>
</protein>
<evidence type="ECO:0000256" key="4">
    <source>
        <dbReference type="ARBA" id="ARBA00022801"/>
    </source>
</evidence>
<dbReference type="Pfam" id="PF09668">
    <property type="entry name" value="Asp_protease"/>
    <property type="match status" value="1"/>
</dbReference>
<keyword evidence="3" id="KW-0064">Aspartyl protease</keyword>
<dbReference type="PANTHER" id="PTHR12917">
    <property type="entry name" value="ASPARTYL PROTEASE DDI-RELATED"/>
    <property type="match status" value="1"/>
</dbReference>
<keyword evidence="4" id="KW-0378">Hydrolase</keyword>
<name>A0A9D4ZGQ1_ADICA</name>
<comment type="caution">
    <text evidence="6">The sequence shown here is derived from an EMBL/GenBank/DDBJ whole genome shotgun (WGS) entry which is preliminary data.</text>
</comment>
<dbReference type="GO" id="GO:0004190">
    <property type="term" value="F:aspartic-type endopeptidase activity"/>
    <property type="evidence" value="ECO:0007669"/>
    <property type="project" value="UniProtKB-KW"/>
</dbReference>
<dbReference type="InterPro" id="IPR019103">
    <property type="entry name" value="Peptidase_aspartic_DDI1-type"/>
</dbReference>
<sequence>MDVEADQPVEKMKALLERRTGIAAPSQRLLQLHVSTSELPNSYILHSAGIAEGDVLILGVPVRAPNPDREHHLQQQQQEAELAFVMNADPFYVEAQRIKEANIQQKNIHDNWLEAMEHYPEVFAKENYTSLFVDMVVNDVPVKACVDSGAAISTMSYSWAERCGLLRLLDTSYAGFAVGVGVAPILGRVHAAPIELEGRLYLSSFIVLEHLEAGILLGLDMMRRHQCIIDLKDNVLRVGNGSQAFDVPLLLYKYKYEGDLAMEEEQINYPLFDPRLTMATPPASSHLHGYAPTPCPSSSIHHPYVYTKHHPDVPHQKGLTQPMFSDGRRTKLRLI</sequence>
<evidence type="ECO:0000256" key="3">
    <source>
        <dbReference type="ARBA" id="ARBA00022750"/>
    </source>
</evidence>
<evidence type="ECO:0000313" key="6">
    <source>
        <dbReference type="EMBL" id="KAI5074843.1"/>
    </source>
</evidence>
<accession>A0A9D4ZGQ1</accession>
<gene>
    <name evidence="6" type="ORF">GOP47_0010804</name>
</gene>
<reference evidence="6" key="1">
    <citation type="submission" date="2021-01" db="EMBL/GenBank/DDBJ databases">
        <title>Adiantum capillus-veneris genome.</title>
        <authorList>
            <person name="Fang Y."/>
            <person name="Liao Q."/>
        </authorList>
    </citation>
    <scope>NUCLEOTIDE SEQUENCE</scope>
    <source>
        <strain evidence="6">H3</strain>
        <tissue evidence="6">Leaf</tissue>
    </source>
</reference>
<dbReference type="EMBL" id="JABFUD020000010">
    <property type="protein sequence ID" value="KAI5074843.1"/>
    <property type="molecule type" value="Genomic_DNA"/>
</dbReference>
<dbReference type="SUPFAM" id="SSF54236">
    <property type="entry name" value="Ubiquitin-like"/>
    <property type="match status" value="1"/>
</dbReference>
<dbReference type="PROSITE" id="PS50053">
    <property type="entry name" value="UBIQUITIN_2"/>
    <property type="match status" value="1"/>
</dbReference>
<dbReference type="AlphaFoldDB" id="A0A9D4ZGQ1"/>
<evidence type="ECO:0000256" key="1">
    <source>
        <dbReference type="ARBA" id="ARBA00009136"/>
    </source>
</evidence>
<evidence type="ECO:0000259" key="5">
    <source>
        <dbReference type="PROSITE" id="PS50053"/>
    </source>
</evidence>
<organism evidence="6 7">
    <name type="scientific">Adiantum capillus-veneris</name>
    <name type="common">Maidenhair fern</name>
    <dbReference type="NCBI Taxonomy" id="13818"/>
    <lineage>
        <taxon>Eukaryota</taxon>
        <taxon>Viridiplantae</taxon>
        <taxon>Streptophyta</taxon>
        <taxon>Embryophyta</taxon>
        <taxon>Tracheophyta</taxon>
        <taxon>Polypodiopsida</taxon>
        <taxon>Polypodiidae</taxon>
        <taxon>Polypodiales</taxon>
        <taxon>Pteridineae</taxon>
        <taxon>Pteridaceae</taxon>
        <taxon>Vittarioideae</taxon>
        <taxon>Adiantum</taxon>
    </lineage>
</organism>
<dbReference type="SUPFAM" id="SSF50630">
    <property type="entry name" value="Acid proteases"/>
    <property type="match status" value="1"/>
</dbReference>
<evidence type="ECO:0000256" key="2">
    <source>
        <dbReference type="ARBA" id="ARBA00022670"/>
    </source>
</evidence>
<dbReference type="InterPro" id="IPR021109">
    <property type="entry name" value="Peptidase_aspartic_dom_sf"/>
</dbReference>
<dbReference type="CDD" id="cd05479">
    <property type="entry name" value="RP_DDI"/>
    <property type="match status" value="1"/>
</dbReference>
<keyword evidence="7" id="KW-1185">Reference proteome</keyword>
<evidence type="ECO:0000313" key="7">
    <source>
        <dbReference type="Proteomes" id="UP000886520"/>
    </source>
</evidence>